<evidence type="ECO:0000313" key="4">
    <source>
        <dbReference type="RefSeq" id="XP_033534858.1"/>
    </source>
</evidence>
<evidence type="ECO:0000256" key="1">
    <source>
        <dbReference type="SAM" id="MobiDB-lite"/>
    </source>
</evidence>
<dbReference type="EMBL" id="ML975155">
    <property type="protein sequence ID" value="KAF1813227.1"/>
    <property type="molecule type" value="Genomic_DNA"/>
</dbReference>
<reference evidence="4" key="2">
    <citation type="submission" date="2020-04" db="EMBL/GenBank/DDBJ databases">
        <authorList>
            <consortium name="NCBI Genome Project"/>
        </authorList>
    </citation>
    <scope>NUCLEOTIDE SEQUENCE</scope>
    <source>
        <strain evidence="4">CBS 781.70</strain>
    </source>
</reference>
<sequence length="117" mass="13134">MFKPRVANQYLNLHPSSHAATVPHVSRRPHGSKRRGIQIPGVAVPECLSAEGGCQGGPWTWWWTRWIGGTRETRRREEDRAGGDRVAQSDQVPLWVRTPRGLGGMDTNYDVSQDFGK</sequence>
<reference evidence="2 4" key="1">
    <citation type="submission" date="2020-01" db="EMBL/GenBank/DDBJ databases">
        <authorList>
            <consortium name="DOE Joint Genome Institute"/>
            <person name="Haridas S."/>
            <person name="Albert R."/>
            <person name="Binder M."/>
            <person name="Bloem J."/>
            <person name="Labutti K."/>
            <person name="Salamov A."/>
            <person name="Andreopoulos B."/>
            <person name="Baker S.E."/>
            <person name="Barry K."/>
            <person name="Bills G."/>
            <person name="Bluhm B.H."/>
            <person name="Cannon C."/>
            <person name="Castanera R."/>
            <person name="Culley D.E."/>
            <person name="Daum C."/>
            <person name="Ezra D."/>
            <person name="Gonzalez J.B."/>
            <person name="Henrissat B."/>
            <person name="Kuo A."/>
            <person name="Liang C."/>
            <person name="Lipzen A."/>
            <person name="Lutzoni F."/>
            <person name="Magnuson J."/>
            <person name="Mondo S."/>
            <person name="Nolan M."/>
            <person name="Ohm R."/>
            <person name="Pangilinan J."/>
            <person name="Park H.-J."/>
            <person name="Ramirez L."/>
            <person name="Alfaro M."/>
            <person name="Sun H."/>
            <person name="Tritt A."/>
            <person name="Yoshinaga Y."/>
            <person name="Zwiers L.-H."/>
            <person name="Turgeon B.G."/>
            <person name="Goodwin S.B."/>
            <person name="Spatafora J.W."/>
            <person name="Crous P.W."/>
            <person name="Grigoriev I.V."/>
        </authorList>
    </citation>
    <scope>NUCLEOTIDE SEQUENCE</scope>
    <source>
        <strain evidence="2 4">CBS 781.70</strain>
    </source>
</reference>
<reference evidence="4" key="3">
    <citation type="submission" date="2025-04" db="UniProtKB">
        <authorList>
            <consortium name="RefSeq"/>
        </authorList>
    </citation>
    <scope>IDENTIFICATION</scope>
    <source>
        <strain evidence="4">CBS 781.70</strain>
    </source>
</reference>
<name>A0A6G1G572_9PEZI</name>
<protein>
    <submittedName>
        <fullName evidence="2 4">Uncharacterized protein</fullName>
    </submittedName>
</protein>
<evidence type="ECO:0000313" key="3">
    <source>
        <dbReference type="Proteomes" id="UP000504638"/>
    </source>
</evidence>
<proteinExistence type="predicted"/>
<dbReference type="RefSeq" id="XP_033534858.1">
    <property type="nucleotide sequence ID" value="XM_033681194.1"/>
</dbReference>
<dbReference type="AlphaFoldDB" id="A0A6G1G572"/>
<organism evidence="2">
    <name type="scientific">Eremomyces bilateralis CBS 781.70</name>
    <dbReference type="NCBI Taxonomy" id="1392243"/>
    <lineage>
        <taxon>Eukaryota</taxon>
        <taxon>Fungi</taxon>
        <taxon>Dikarya</taxon>
        <taxon>Ascomycota</taxon>
        <taxon>Pezizomycotina</taxon>
        <taxon>Dothideomycetes</taxon>
        <taxon>Dothideomycetes incertae sedis</taxon>
        <taxon>Eremomycetales</taxon>
        <taxon>Eremomycetaceae</taxon>
        <taxon>Eremomyces</taxon>
    </lineage>
</organism>
<evidence type="ECO:0000313" key="2">
    <source>
        <dbReference type="EMBL" id="KAF1813227.1"/>
    </source>
</evidence>
<dbReference type="GeneID" id="54421764"/>
<gene>
    <name evidence="2 4" type="ORF">P152DRAFT_472972</name>
</gene>
<keyword evidence="3" id="KW-1185">Reference proteome</keyword>
<dbReference type="Proteomes" id="UP000504638">
    <property type="component" value="Unplaced"/>
</dbReference>
<feature type="region of interest" description="Disordered" evidence="1">
    <location>
        <begin position="97"/>
        <end position="117"/>
    </location>
</feature>
<accession>A0A6G1G572</accession>